<dbReference type="SUPFAM" id="SSF47113">
    <property type="entry name" value="Histone-fold"/>
    <property type="match status" value="1"/>
</dbReference>
<dbReference type="FunFam" id="1.10.20.10:FF:000015">
    <property type="entry name" value="Transcription initiation factor TFIID subunit 4B"/>
    <property type="match status" value="1"/>
</dbReference>
<evidence type="ECO:0000259" key="8">
    <source>
        <dbReference type="Pfam" id="PF05236"/>
    </source>
</evidence>
<dbReference type="Proteomes" id="UP000694388">
    <property type="component" value="Unplaced"/>
</dbReference>
<feature type="region of interest" description="Disordered" evidence="7">
    <location>
        <begin position="306"/>
        <end position="334"/>
    </location>
</feature>
<dbReference type="InterPro" id="IPR045144">
    <property type="entry name" value="TAF4"/>
</dbReference>
<comment type="subcellular location">
    <subcellularLocation>
        <location evidence="1">Nucleus</location>
    </subcellularLocation>
</comment>
<evidence type="ECO:0000256" key="1">
    <source>
        <dbReference type="ARBA" id="ARBA00004123"/>
    </source>
</evidence>
<comment type="similarity">
    <text evidence="2">Belongs to the TAF4 family.</text>
</comment>
<protein>
    <recommendedName>
        <fullName evidence="8">Transcription initiation factor TFIID component TAF4 C-terminal domain-containing protein</fullName>
    </recommendedName>
</protein>
<dbReference type="CDD" id="cd08045">
    <property type="entry name" value="HFD_TAF4"/>
    <property type="match status" value="1"/>
</dbReference>
<evidence type="ECO:0000256" key="5">
    <source>
        <dbReference type="ARBA" id="ARBA00023242"/>
    </source>
</evidence>
<reference evidence="9" key="1">
    <citation type="submission" date="2025-05" db="UniProtKB">
        <authorList>
            <consortium name="Ensembl"/>
        </authorList>
    </citation>
    <scope>IDENTIFICATION</scope>
</reference>
<keyword evidence="6" id="KW-0175">Coiled coil</keyword>
<evidence type="ECO:0000256" key="7">
    <source>
        <dbReference type="SAM" id="MobiDB-lite"/>
    </source>
</evidence>
<dbReference type="GO" id="GO:0005669">
    <property type="term" value="C:transcription factor TFIID complex"/>
    <property type="evidence" value="ECO:0007669"/>
    <property type="project" value="InterPro"/>
</dbReference>
<dbReference type="PANTHER" id="PTHR15138:SF14">
    <property type="entry name" value="TRANSCRIPTION INITIATION FACTOR TFIID SUBUNIT 4"/>
    <property type="match status" value="1"/>
</dbReference>
<dbReference type="Gene3D" id="1.10.20.10">
    <property type="entry name" value="Histone, subunit A"/>
    <property type="match status" value="1"/>
</dbReference>
<evidence type="ECO:0000313" key="10">
    <source>
        <dbReference type="Proteomes" id="UP000694388"/>
    </source>
</evidence>
<dbReference type="GO" id="GO:0003677">
    <property type="term" value="F:DNA binding"/>
    <property type="evidence" value="ECO:0007669"/>
    <property type="project" value="TreeGrafter"/>
</dbReference>
<evidence type="ECO:0000256" key="6">
    <source>
        <dbReference type="SAM" id="Coils"/>
    </source>
</evidence>
<dbReference type="AlphaFoldDB" id="A0A8C4Q6A9"/>
<evidence type="ECO:0000256" key="3">
    <source>
        <dbReference type="ARBA" id="ARBA00023015"/>
    </source>
</evidence>
<keyword evidence="5" id="KW-0539">Nucleus</keyword>
<evidence type="ECO:0000313" key="9">
    <source>
        <dbReference type="Ensembl" id="ENSEBUP00000010488.1"/>
    </source>
</evidence>
<dbReference type="InterPro" id="IPR009072">
    <property type="entry name" value="Histone-fold"/>
</dbReference>
<keyword evidence="10" id="KW-1185">Reference proteome</keyword>
<dbReference type="GO" id="GO:0006367">
    <property type="term" value="P:transcription initiation at RNA polymerase II promoter"/>
    <property type="evidence" value="ECO:0007669"/>
    <property type="project" value="TreeGrafter"/>
</dbReference>
<dbReference type="GeneTree" id="ENSGT00390000011620"/>
<dbReference type="Pfam" id="PF05236">
    <property type="entry name" value="TAF4"/>
    <property type="match status" value="1"/>
</dbReference>
<organism evidence="9 10">
    <name type="scientific">Eptatretus burgeri</name>
    <name type="common">Inshore hagfish</name>
    <dbReference type="NCBI Taxonomy" id="7764"/>
    <lineage>
        <taxon>Eukaryota</taxon>
        <taxon>Metazoa</taxon>
        <taxon>Chordata</taxon>
        <taxon>Craniata</taxon>
        <taxon>Vertebrata</taxon>
        <taxon>Cyclostomata</taxon>
        <taxon>Myxini</taxon>
        <taxon>Myxiniformes</taxon>
        <taxon>Myxinidae</taxon>
        <taxon>Eptatretinae</taxon>
        <taxon>Eptatretus</taxon>
    </lineage>
</organism>
<name>A0A8C4Q6A9_EPTBU</name>
<evidence type="ECO:0000256" key="4">
    <source>
        <dbReference type="ARBA" id="ARBA00023163"/>
    </source>
</evidence>
<dbReference type="OMA" id="ISHATQC"/>
<accession>A0A8C4Q6A9</accession>
<dbReference type="PANTHER" id="PTHR15138">
    <property type="entry name" value="TRANSCRIPTION INITIATION FACTOR TFIID SUBUNIT 4"/>
    <property type="match status" value="1"/>
</dbReference>
<keyword evidence="4" id="KW-0804">Transcription</keyword>
<sequence length="371" mass="40917">MNKNPQYAASILSGSLPPMATPGATAAQQAASAVALKQRVVAPHHTLQLVQSPSVATAKAPFMQRVAGTPTQMAVQVRQLNTGIVQKQSTPLLGHISGQQTSSALTASAKYKAKEAGGSGFRDDDDINDVALMAGVNISEENARIQATSAQLVGTQIRSCKDELFLASSPLLNRIHHIARRYGVEEVAPDTVSLLSHATQERLRGVLEKLAVIARHRVDSVRDCTHYERAGDVRAQLRFFEQLEQLEKQRRDDQEREILLRAAKSRSLQEDQARLKRKAKEMQQQEQAEIRQREANLTALAAIGPRKKPRLDPGTTCSAGEGPSSLCSQTVPQPRLVRPRPTRVCLRDLAFLLEQERETRHSLLLFRTLLM</sequence>
<keyword evidence="3" id="KW-0805">Transcription regulation</keyword>
<dbReference type="InterPro" id="IPR007900">
    <property type="entry name" value="TAF4_C"/>
</dbReference>
<evidence type="ECO:0000256" key="2">
    <source>
        <dbReference type="ARBA" id="ARBA00006178"/>
    </source>
</evidence>
<dbReference type="Ensembl" id="ENSEBUT00000011036.1">
    <property type="protein sequence ID" value="ENSEBUP00000010488.1"/>
    <property type="gene ID" value="ENSEBUG00000006754.1"/>
</dbReference>
<feature type="domain" description="Transcription initiation factor TFIID component TAF4 C-terminal" evidence="8">
    <location>
        <begin position="127"/>
        <end position="367"/>
    </location>
</feature>
<dbReference type="GO" id="GO:0046982">
    <property type="term" value="F:protein heterodimerization activity"/>
    <property type="evidence" value="ECO:0007669"/>
    <property type="project" value="InterPro"/>
</dbReference>
<feature type="coiled-coil region" evidence="6">
    <location>
        <begin position="265"/>
        <end position="296"/>
    </location>
</feature>
<dbReference type="Ensembl" id="ENSEBUT00000011051.1">
    <property type="protein sequence ID" value="ENSEBUP00000010502.1"/>
    <property type="gene ID" value="ENSEBUG00000006754.1"/>
</dbReference>
<proteinExistence type="inferred from homology"/>
<dbReference type="GO" id="GO:0016251">
    <property type="term" value="F:RNA polymerase II general transcription initiation factor activity"/>
    <property type="evidence" value="ECO:0007669"/>
    <property type="project" value="TreeGrafter"/>
</dbReference>